<feature type="region of interest" description="Disordered" evidence="2">
    <location>
        <begin position="192"/>
        <end position="216"/>
    </location>
</feature>
<gene>
    <name evidence="4" type="ORF">LCGC14_2695570</name>
</gene>
<dbReference type="AlphaFoldDB" id="A0A0F9BRQ6"/>
<organism evidence="4">
    <name type="scientific">marine sediment metagenome</name>
    <dbReference type="NCBI Taxonomy" id="412755"/>
    <lineage>
        <taxon>unclassified sequences</taxon>
        <taxon>metagenomes</taxon>
        <taxon>ecological metagenomes</taxon>
    </lineage>
</organism>
<name>A0A0F9BRQ6_9ZZZZ</name>
<dbReference type="InterPro" id="IPR001258">
    <property type="entry name" value="NHL_repeat"/>
</dbReference>
<feature type="compositionally biased region" description="Polar residues" evidence="2">
    <location>
        <begin position="192"/>
        <end position="215"/>
    </location>
</feature>
<dbReference type="Pfam" id="PF00041">
    <property type="entry name" value="fn3"/>
    <property type="match status" value="1"/>
</dbReference>
<evidence type="ECO:0000313" key="4">
    <source>
        <dbReference type="EMBL" id="KKK93169.1"/>
    </source>
</evidence>
<dbReference type="Gene3D" id="2.60.40.10">
    <property type="entry name" value="Immunoglobulins"/>
    <property type="match status" value="2"/>
</dbReference>
<dbReference type="PANTHER" id="PTHR24104:SF25">
    <property type="entry name" value="PROTEIN LIN-41"/>
    <property type="match status" value="1"/>
</dbReference>
<dbReference type="GO" id="GO:0008270">
    <property type="term" value="F:zinc ion binding"/>
    <property type="evidence" value="ECO:0007669"/>
    <property type="project" value="UniProtKB-KW"/>
</dbReference>
<keyword evidence="1" id="KW-0677">Repeat</keyword>
<dbReference type="EMBL" id="LAZR01047890">
    <property type="protein sequence ID" value="KKK93169.1"/>
    <property type="molecule type" value="Genomic_DNA"/>
</dbReference>
<dbReference type="InterPro" id="IPR036116">
    <property type="entry name" value="FN3_sf"/>
</dbReference>
<dbReference type="InterPro" id="IPR050952">
    <property type="entry name" value="TRIM-NHL_E3_ligases"/>
</dbReference>
<feature type="non-terminal residue" evidence="4">
    <location>
        <position position="436"/>
    </location>
</feature>
<feature type="domain" description="Fibronectin type-III" evidence="3">
    <location>
        <begin position="210"/>
        <end position="301"/>
    </location>
</feature>
<evidence type="ECO:0000256" key="2">
    <source>
        <dbReference type="SAM" id="MobiDB-lite"/>
    </source>
</evidence>
<dbReference type="SUPFAM" id="SSF63829">
    <property type="entry name" value="Calcium-dependent phosphotriesterase"/>
    <property type="match status" value="1"/>
</dbReference>
<dbReference type="InterPro" id="IPR013783">
    <property type="entry name" value="Ig-like_fold"/>
</dbReference>
<accession>A0A0F9BRQ6</accession>
<proteinExistence type="predicted"/>
<sequence>DEEDNLYVLDNKKIRIHVYSSAGKPIASFGTKGKTGGGMIRPVDFFVSKDEVIVLDAGTSRIKVFRNDGTFIREFGAKGSGKGDFKNPTAITAKDKITFFVADTGNKRIQILGHVYTPKVPSEVVATGGMHKVEITWQPSPEKYPLTYRIYRSDGPGGPISFLATTGQNRYVDRKVDFGRNFFYRVSAQARSGNESSPSLSAGAQASAYTPQAPQQLKAEPSQWSVDLSWKPNDENFVIQYVIYRQTRNEKYEIGKAEHPRFSDRSLSPDTEYTYLITAISSDGEESSPGIVATRTKIAKIAPIEITVLEMQDIFSNAYKIYEDEGFGRIRIRNNFGDTIPKLTLHFTIKEFMDFPSEIEMEDLAPGESRDYTLKAVFNNKILEVTEDTPVQTEIKASYYLNDQPREFTRNYAINIYEKHRMMWSTRERFGAFITP</sequence>
<dbReference type="InterPro" id="IPR011042">
    <property type="entry name" value="6-blade_b-propeller_TolB-like"/>
</dbReference>
<dbReference type="CDD" id="cd00063">
    <property type="entry name" value="FN3"/>
    <property type="match status" value="1"/>
</dbReference>
<comment type="caution">
    <text evidence="4">The sequence shown here is derived from an EMBL/GenBank/DDBJ whole genome shotgun (WGS) entry which is preliminary data.</text>
</comment>
<dbReference type="Gene3D" id="2.120.10.30">
    <property type="entry name" value="TolB, C-terminal domain"/>
    <property type="match status" value="2"/>
</dbReference>
<protein>
    <recommendedName>
        <fullName evidence="3">Fibronectin type-III domain-containing protein</fullName>
    </recommendedName>
</protein>
<reference evidence="4" key="1">
    <citation type="journal article" date="2015" name="Nature">
        <title>Complex archaea that bridge the gap between prokaryotes and eukaryotes.</title>
        <authorList>
            <person name="Spang A."/>
            <person name="Saw J.H."/>
            <person name="Jorgensen S.L."/>
            <person name="Zaremba-Niedzwiedzka K."/>
            <person name="Martijn J."/>
            <person name="Lind A.E."/>
            <person name="van Eijk R."/>
            <person name="Schleper C."/>
            <person name="Guy L."/>
            <person name="Ettema T.J."/>
        </authorList>
    </citation>
    <scope>NUCLEOTIDE SEQUENCE</scope>
</reference>
<dbReference type="PROSITE" id="PS50853">
    <property type="entry name" value="FN3"/>
    <property type="match status" value="2"/>
</dbReference>
<feature type="non-terminal residue" evidence="4">
    <location>
        <position position="1"/>
    </location>
</feature>
<dbReference type="PROSITE" id="PS51125">
    <property type="entry name" value="NHL"/>
    <property type="match status" value="1"/>
</dbReference>
<evidence type="ECO:0000259" key="3">
    <source>
        <dbReference type="PROSITE" id="PS50853"/>
    </source>
</evidence>
<feature type="domain" description="Fibronectin type-III" evidence="3">
    <location>
        <begin position="117"/>
        <end position="209"/>
    </location>
</feature>
<dbReference type="SUPFAM" id="SSF49265">
    <property type="entry name" value="Fibronectin type III"/>
    <property type="match status" value="1"/>
</dbReference>
<dbReference type="SMART" id="SM00060">
    <property type="entry name" value="FN3"/>
    <property type="match status" value="2"/>
</dbReference>
<dbReference type="InterPro" id="IPR003961">
    <property type="entry name" value="FN3_dom"/>
</dbReference>
<dbReference type="CDD" id="cd05819">
    <property type="entry name" value="NHL"/>
    <property type="match status" value="1"/>
</dbReference>
<dbReference type="PANTHER" id="PTHR24104">
    <property type="entry name" value="E3 UBIQUITIN-PROTEIN LIGASE NHLRC1-RELATED"/>
    <property type="match status" value="1"/>
</dbReference>
<evidence type="ECO:0000256" key="1">
    <source>
        <dbReference type="ARBA" id="ARBA00022737"/>
    </source>
</evidence>